<gene>
    <name evidence="2" type="ORF">N7509_008407</name>
</gene>
<evidence type="ECO:0000313" key="3">
    <source>
        <dbReference type="Proteomes" id="UP001147747"/>
    </source>
</evidence>
<dbReference type="RefSeq" id="XP_056483664.1">
    <property type="nucleotide sequence ID" value="XM_056633044.1"/>
</dbReference>
<protein>
    <submittedName>
        <fullName evidence="2">Uncharacterized protein</fullName>
    </submittedName>
</protein>
<reference evidence="2" key="2">
    <citation type="journal article" date="2023" name="IMA Fungus">
        <title>Comparative genomic study of the Penicillium genus elucidates a diverse pangenome and 15 lateral gene transfer events.</title>
        <authorList>
            <person name="Petersen C."/>
            <person name="Sorensen T."/>
            <person name="Nielsen M.R."/>
            <person name="Sondergaard T.E."/>
            <person name="Sorensen J.L."/>
            <person name="Fitzpatrick D.A."/>
            <person name="Frisvad J.C."/>
            <person name="Nielsen K.L."/>
        </authorList>
    </citation>
    <scope>NUCLEOTIDE SEQUENCE</scope>
    <source>
        <strain evidence="2">IBT 29677</strain>
    </source>
</reference>
<accession>A0A9X0B2M4</accession>
<dbReference type="EMBL" id="JAPZBU010000009">
    <property type="protein sequence ID" value="KAJ5385866.1"/>
    <property type="molecule type" value="Genomic_DNA"/>
</dbReference>
<evidence type="ECO:0000313" key="2">
    <source>
        <dbReference type="EMBL" id="KAJ5385866.1"/>
    </source>
</evidence>
<reference evidence="2" key="1">
    <citation type="submission" date="2022-12" db="EMBL/GenBank/DDBJ databases">
        <authorList>
            <person name="Petersen C."/>
        </authorList>
    </citation>
    <scope>NUCLEOTIDE SEQUENCE</scope>
    <source>
        <strain evidence="2">IBT 29677</strain>
    </source>
</reference>
<dbReference type="GeneID" id="81372024"/>
<feature type="signal peptide" evidence="1">
    <location>
        <begin position="1"/>
        <end position="19"/>
    </location>
</feature>
<keyword evidence="1" id="KW-0732">Signal</keyword>
<organism evidence="2 3">
    <name type="scientific">Penicillium cosmopolitanum</name>
    <dbReference type="NCBI Taxonomy" id="1131564"/>
    <lineage>
        <taxon>Eukaryota</taxon>
        <taxon>Fungi</taxon>
        <taxon>Dikarya</taxon>
        <taxon>Ascomycota</taxon>
        <taxon>Pezizomycotina</taxon>
        <taxon>Eurotiomycetes</taxon>
        <taxon>Eurotiomycetidae</taxon>
        <taxon>Eurotiales</taxon>
        <taxon>Aspergillaceae</taxon>
        <taxon>Penicillium</taxon>
    </lineage>
</organism>
<dbReference type="OrthoDB" id="4248483at2759"/>
<sequence>MKFSDLSCSLLAFAAGTEACIRVHAYLNNDPVTGDSMGVKIYDGYDFKCRAGDSQYFASGETTWKFKCGEDDRYEVHLTGDGTKGTVWNHNAGYEGTLISKDHEHKSECRYRTGLNDRCAGYVSSDETTLWDGFGDCDDKLFKTGNCGDNECDISEDDVPCAVNYNGRCEPVEF</sequence>
<comment type="caution">
    <text evidence="2">The sequence shown here is derived from an EMBL/GenBank/DDBJ whole genome shotgun (WGS) entry which is preliminary data.</text>
</comment>
<dbReference type="Proteomes" id="UP001147747">
    <property type="component" value="Unassembled WGS sequence"/>
</dbReference>
<name>A0A9X0B2M4_9EURO</name>
<dbReference type="AlphaFoldDB" id="A0A9X0B2M4"/>
<evidence type="ECO:0000256" key="1">
    <source>
        <dbReference type="SAM" id="SignalP"/>
    </source>
</evidence>
<keyword evidence="3" id="KW-1185">Reference proteome</keyword>
<feature type="chain" id="PRO_5040781658" evidence="1">
    <location>
        <begin position="20"/>
        <end position="174"/>
    </location>
</feature>
<proteinExistence type="predicted"/>